<dbReference type="EMBL" id="QFPW01000010">
    <property type="protein sequence ID" value="PZQ48742.1"/>
    <property type="molecule type" value="Genomic_DNA"/>
</dbReference>
<evidence type="ECO:0000313" key="2">
    <source>
        <dbReference type="Proteomes" id="UP000249185"/>
    </source>
</evidence>
<proteinExistence type="predicted"/>
<protein>
    <submittedName>
        <fullName evidence="1">Uncharacterized protein</fullName>
    </submittedName>
</protein>
<organism evidence="1 2">
    <name type="scientific">Rhodovulum sulfidophilum</name>
    <name type="common">Rhodobacter sulfidophilus</name>
    <dbReference type="NCBI Taxonomy" id="35806"/>
    <lineage>
        <taxon>Bacteria</taxon>
        <taxon>Pseudomonadati</taxon>
        <taxon>Pseudomonadota</taxon>
        <taxon>Alphaproteobacteria</taxon>
        <taxon>Rhodobacterales</taxon>
        <taxon>Paracoccaceae</taxon>
        <taxon>Rhodovulum</taxon>
    </lineage>
</organism>
<dbReference type="AlphaFoldDB" id="A0A2W5N5J6"/>
<evidence type="ECO:0000313" key="1">
    <source>
        <dbReference type="EMBL" id="PZQ48742.1"/>
    </source>
</evidence>
<reference evidence="1 2" key="1">
    <citation type="submission" date="2017-08" db="EMBL/GenBank/DDBJ databases">
        <title>Infants hospitalized years apart are colonized by the same room-sourced microbial strains.</title>
        <authorList>
            <person name="Brooks B."/>
            <person name="Olm M.R."/>
            <person name="Firek B.A."/>
            <person name="Baker R."/>
            <person name="Thomas B.C."/>
            <person name="Morowitz M.J."/>
            <person name="Banfield J.F."/>
        </authorList>
    </citation>
    <scope>NUCLEOTIDE SEQUENCE [LARGE SCALE GENOMIC DNA]</scope>
    <source>
        <strain evidence="1">S2_005_002_R2_34</strain>
    </source>
</reference>
<sequence>MELEMITLFRLERGMDAHSGAITTIEAMTFPEIRNLRVLRSEFRSRERSEFLETFALTMIVAVSGTIEPAPRAIAFIADGWRRGDLVALALAEETTGPSFGALSRDLAALLDPPMTEEARRWRARATIAFSLTEIAG</sequence>
<dbReference type="Proteomes" id="UP000249185">
    <property type="component" value="Unassembled WGS sequence"/>
</dbReference>
<name>A0A2W5N5J6_RHOSU</name>
<comment type="caution">
    <text evidence="1">The sequence shown here is derived from an EMBL/GenBank/DDBJ whole genome shotgun (WGS) entry which is preliminary data.</text>
</comment>
<gene>
    <name evidence="1" type="ORF">DI556_13065</name>
</gene>
<accession>A0A2W5N5J6</accession>